<organism evidence="2">
    <name type="scientific">Cladocopium goreaui</name>
    <dbReference type="NCBI Taxonomy" id="2562237"/>
    <lineage>
        <taxon>Eukaryota</taxon>
        <taxon>Sar</taxon>
        <taxon>Alveolata</taxon>
        <taxon>Dinophyceae</taxon>
        <taxon>Suessiales</taxon>
        <taxon>Symbiodiniaceae</taxon>
        <taxon>Cladocopium</taxon>
    </lineage>
</organism>
<reference evidence="2" key="1">
    <citation type="submission" date="2022-10" db="EMBL/GenBank/DDBJ databases">
        <authorList>
            <person name="Chen Y."/>
            <person name="Dougan E. K."/>
            <person name="Chan C."/>
            <person name="Rhodes N."/>
            <person name="Thang M."/>
        </authorList>
    </citation>
    <scope>NUCLEOTIDE SEQUENCE</scope>
</reference>
<evidence type="ECO:0000256" key="1">
    <source>
        <dbReference type="SAM" id="SignalP"/>
    </source>
</evidence>
<dbReference type="Proteomes" id="UP001152797">
    <property type="component" value="Unassembled WGS sequence"/>
</dbReference>
<comment type="caution">
    <text evidence="2">The sequence shown here is derived from an EMBL/GenBank/DDBJ whole genome shotgun (WGS) entry which is preliminary data.</text>
</comment>
<dbReference type="EMBL" id="CAMXCT020006512">
    <property type="protein sequence ID" value="CAL1168456.1"/>
    <property type="molecule type" value="Genomic_DNA"/>
</dbReference>
<sequence length="414" mass="46522">MKLLLALLVLVLLAVPTSGARWLSRLLVVRRAAALWNRRRRSRRRAPVCKDVLSVVPKHEWKCTPAKKKHVWKNVTKWHKTKNNVTKWTNATRNVTRSESVEYTLPVEDFIGLAKEHISEDLLASFEAGVASDQNRNFGATCTDTSEPVAHVGWGPSQAAKSTLICQLRKSPEDLCPEIGDGSGESVTTTVSVWDSIVGIMVDTIGLGDSLLRYSKEEIGKLVAAAMGRIAAVDVKRVKFLVFESLANDALQLRDTLLNLFKIFGEEVRSSIIVIATKPNMKPGEAGVKRLRKIQEVMSQQGLRELVIWNGPERDETSVDDLMAAVGRVSSVPISELDDFWERVMRKAQDLCEHQSPRTKNITIHVLEEYLVPETVEEEVEVNYTEPEKFLEQYEGENCSYHEITETIKVTECT</sequence>
<evidence type="ECO:0000313" key="3">
    <source>
        <dbReference type="EMBL" id="CAL4802393.1"/>
    </source>
</evidence>
<dbReference type="OrthoDB" id="443833at2759"/>
<dbReference type="Gene3D" id="3.40.50.300">
    <property type="entry name" value="P-loop containing nucleotide triphosphate hydrolases"/>
    <property type="match status" value="1"/>
</dbReference>
<keyword evidence="1" id="KW-0732">Signal</keyword>
<reference evidence="3 4" key="2">
    <citation type="submission" date="2024-05" db="EMBL/GenBank/DDBJ databases">
        <authorList>
            <person name="Chen Y."/>
            <person name="Shah S."/>
            <person name="Dougan E. K."/>
            <person name="Thang M."/>
            <person name="Chan C."/>
        </authorList>
    </citation>
    <scope>NUCLEOTIDE SEQUENCE [LARGE SCALE GENOMIC DNA]</scope>
</reference>
<protein>
    <submittedName>
        <fullName evidence="2">Uncharacterized protein</fullName>
    </submittedName>
</protein>
<accession>A0A9P1DRU7</accession>
<proteinExistence type="predicted"/>
<name>A0A9P1DRU7_9DINO</name>
<feature type="chain" id="PRO_5043271756" evidence="1">
    <location>
        <begin position="20"/>
        <end position="414"/>
    </location>
</feature>
<gene>
    <name evidence="2" type="ORF">C1SCF055_LOCUS39934</name>
</gene>
<keyword evidence="4" id="KW-1185">Reference proteome</keyword>
<dbReference type="EMBL" id="CAMXCT010006512">
    <property type="protein sequence ID" value="CAI4015081.1"/>
    <property type="molecule type" value="Genomic_DNA"/>
</dbReference>
<dbReference type="InterPro" id="IPR027417">
    <property type="entry name" value="P-loop_NTPase"/>
</dbReference>
<evidence type="ECO:0000313" key="4">
    <source>
        <dbReference type="Proteomes" id="UP001152797"/>
    </source>
</evidence>
<dbReference type="AlphaFoldDB" id="A0A9P1DRU7"/>
<dbReference type="EMBL" id="CAMXCT030006512">
    <property type="protein sequence ID" value="CAL4802393.1"/>
    <property type="molecule type" value="Genomic_DNA"/>
</dbReference>
<evidence type="ECO:0000313" key="2">
    <source>
        <dbReference type="EMBL" id="CAI4015081.1"/>
    </source>
</evidence>
<feature type="signal peptide" evidence="1">
    <location>
        <begin position="1"/>
        <end position="19"/>
    </location>
</feature>